<keyword evidence="2" id="KW-1185">Reference proteome</keyword>
<proteinExistence type="predicted"/>
<accession>A0AA88JAN3</accession>
<reference evidence="1" key="1">
    <citation type="submission" date="2023-07" db="EMBL/GenBank/DDBJ databases">
        <title>draft genome sequence of fig (Ficus carica).</title>
        <authorList>
            <person name="Takahashi T."/>
            <person name="Nishimura K."/>
        </authorList>
    </citation>
    <scope>NUCLEOTIDE SEQUENCE</scope>
</reference>
<dbReference type="EMBL" id="BTGU01000233">
    <property type="protein sequence ID" value="GMN65421.1"/>
    <property type="molecule type" value="Genomic_DNA"/>
</dbReference>
<sequence length="85" mass="9158">MPTFHSLASSIAGRLLTYSMNVSIELMPIVGAANPNQLKPWTVPFKPALVASRRSCTYLPSYALDLSSQHGTTTVPTPVSKQGVR</sequence>
<dbReference type="Proteomes" id="UP001187192">
    <property type="component" value="Unassembled WGS sequence"/>
</dbReference>
<gene>
    <name evidence="1" type="ORF">TIFTF001_034488</name>
</gene>
<evidence type="ECO:0000313" key="1">
    <source>
        <dbReference type="EMBL" id="GMN65421.1"/>
    </source>
</evidence>
<comment type="caution">
    <text evidence="1">The sequence shown here is derived from an EMBL/GenBank/DDBJ whole genome shotgun (WGS) entry which is preliminary data.</text>
</comment>
<dbReference type="AlphaFoldDB" id="A0AA88JAN3"/>
<organism evidence="1 2">
    <name type="scientific">Ficus carica</name>
    <name type="common">Common fig</name>
    <dbReference type="NCBI Taxonomy" id="3494"/>
    <lineage>
        <taxon>Eukaryota</taxon>
        <taxon>Viridiplantae</taxon>
        <taxon>Streptophyta</taxon>
        <taxon>Embryophyta</taxon>
        <taxon>Tracheophyta</taxon>
        <taxon>Spermatophyta</taxon>
        <taxon>Magnoliopsida</taxon>
        <taxon>eudicotyledons</taxon>
        <taxon>Gunneridae</taxon>
        <taxon>Pentapetalae</taxon>
        <taxon>rosids</taxon>
        <taxon>fabids</taxon>
        <taxon>Rosales</taxon>
        <taxon>Moraceae</taxon>
        <taxon>Ficeae</taxon>
        <taxon>Ficus</taxon>
    </lineage>
</organism>
<evidence type="ECO:0000313" key="2">
    <source>
        <dbReference type="Proteomes" id="UP001187192"/>
    </source>
</evidence>
<protein>
    <submittedName>
        <fullName evidence="1">Uncharacterized protein</fullName>
    </submittedName>
</protein>
<name>A0AA88JAN3_FICCA</name>